<evidence type="ECO:0000256" key="1">
    <source>
        <dbReference type="ARBA" id="ARBA00004196"/>
    </source>
</evidence>
<dbReference type="Pfam" id="PF07940">
    <property type="entry name" value="Hepar_II_III_C"/>
    <property type="match status" value="1"/>
</dbReference>
<accession>A0ABS3W3X4</accession>
<organism evidence="3 4">
    <name type="scientific">Paenibacillus artemisiicola</name>
    <dbReference type="NCBI Taxonomy" id="1172618"/>
    <lineage>
        <taxon>Bacteria</taxon>
        <taxon>Bacillati</taxon>
        <taxon>Bacillota</taxon>
        <taxon>Bacilli</taxon>
        <taxon>Bacillales</taxon>
        <taxon>Paenibacillaceae</taxon>
        <taxon>Paenibacillus</taxon>
    </lineage>
</organism>
<dbReference type="RefSeq" id="WP_208845951.1">
    <property type="nucleotide sequence ID" value="NZ_JAGGDJ010000001.1"/>
</dbReference>
<dbReference type="Proteomes" id="UP000670947">
    <property type="component" value="Unassembled WGS sequence"/>
</dbReference>
<proteinExistence type="predicted"/>
<dbReference type="Gene3D" id="2.70.98.70">
    <property type="match status" value="1"/>
</dbReference>
<evidence type="ECO:0000313" key="3">
    <source>
        <dbReference type="EMBL" id="MBO7743003.1"/>
    </source>
</evidence>
<reference evidence="3 4" key="1">
    <citation type="submission" date="2021-03" db="EMBL/GenBank/DDBJ databases">
        <title>Paenibacillus artemisicola MWE-103 whole genome sequence.</title>
        <authorList>
            <person name="Ham Y.J."/>
        </authorList>
    </citation>
    <scope>NUCLEOTIDE SEQUENCE [LARGE SCALE GENOMIC DNA]</scope>
    <source>
        <strain evidence="3 4">MWE-103</strain>
    </source>
</reference>
<keyword evidence="4" id="KW-1185">Reference proteome</keyword>
<dbReference type="Gene3D" id="1.50.10.100">
    <property type="entry name" value="Chondroitin AC/alginate lyase"/>
    <property type="match status" value="1"/>
</dbReference>
<evidence type="ECO:0000259" key="2">
    <source>
        <dbReference type="Pfam" id="PF07940"/>
    </source>
</evidence>
<dbReference type="SUPFAM" id="SSF48230">
    <property type="entry name" value="Chondroitin AC/alginate lyase"/>
    <property type="match status" value="1"/>
</dbReference>
<comment type="subcellular location">
    <subcellularLocation>
        <location evidence="1">Cell envelope</location>
    </subcellularLocation>
</comment>
<sequence>MLTERYGRLNLGALDTDPKRIAPFPDAADRAAWSGVSASRRELWLNEAERWLDYAWPALKASARIEARLTGKLSAASDPVFDRRAVLGKLVIGECLEDEGRFLGQIVNGILCICEETTWGTDEFPVEAGHEVHLISGETAALLLWTRYLLQPRLDAINPAIGRRIKKEVRARVLNPYLDRDDYWWMGFRPDTRVNNWNPWCNLSCLTGFLLAEDDPEVRDRGIRKVMTSLDRFILTHPADGCCDEGPMYWEHSGGALYDCLELLRSASGGAIDIYDEPIVRDIGSYLYKVHIDGPYYANFADGDAQVAHYPDVIYGYGVRIGDERLQALGAATPAVIRDYPYWFPLPRFVRNLFQARPDASGAKAPYVRDAWLDRTQVMTARSSEGTKDGLFVAAKGGNNLESHNHNDVGSFIVYADGRPVLIDLGTEWYTAKTFSPQRYEIWTTQSAYHNLPTVRGAQQRVGGEYRASDVAYACGDDVSELSMNIAGAYPPEAGIASWRRTVSLRRSGRAAVEVTDDFALVEPTSELAYTLMTPCVPREIEAGLLRLDYAPDRFVTIAYDAERLTFASETIPVADSRLRRNWGDAVYRILFAEKAAVKEGRRILRIVAG</sequence>
<dbReference type="InterPro" id="IPR012480">
    <property type="entry name" value="Hepar_II_III_C"/>
</dbReference>
<protein>
    <submittedName>
        <fullName evidence="3">Heparinase II/III family protein</fullName>
    </submittedName>
</protein>
<evidence type="ECO:0000313" key="4">
    <source>
        <dbReference type="Proteomes" id="UP000670947"/>
    </source>
</evidence>
<name>A0ABS3W3X4_9BACL</name>
<gene>
    <name evidence="3" type="ORF">I8J29_02260</name>
</gene>
<comment type="caution">
    <text evidence="3">The sequence shown here is derived from an EMBL/GenBank/DDBJ whole genome shotgun (WGS) entry which is preliminary data.</text>
</comment>
<dbReference type="InterPro" id="IPR008929">
    <property type="entry name" value="Chondroitin_lyas"/>
</dbReference>
<feature type="domain" description="Heparinase II/III-like C-terminal" evidence="2">
    <location>
        <begin position="393"/>
        <end position="525"/>
    </location>
</feature>
<dbReference type="EMBL" id="JAGGDJ010000001">
    <property type="protein sequence ID" value="MBO7743003.1"/>
    <property type="molecule type" value="Genomic_DNA"/>
</dbReference>